<evidence type="ECO:0000313" key="1">
    <source>
        <dbReference type="EMBL" id="GAA5091294.1"/>
    </source>
</evidence>
<evidence type="ECO:0000313" key="2">
    <source>
        <dbReference type="Proteomes" id="UP001500353"/>
    </source>
</evidence>
<accession>A0ABP9M549</accession>
<name>A0ABP9M549_9FLAO</name>
<evidence type="ECO:0008006" key="3">
    <source>
        <dbReference type="Google" id="ProtNLM"/>
    </source>
</evidence>
<dbReference type="Gene3D" id="3.30.1150.10">
    <property type="match status" value="1"/>
</dbReference>
<sequence length="142" mass="16054">MKILLLLCLALSGLLFGKNLLSVPSIQKEVEKVPTATICYDSPDHEAYFPNGMKVFTKKIENYITLKSLKVKKDEKILTAMLNFIIERDGSIIEIQVLGSNVSFNKSVEKATKYINSKWIPAKQNGYFVRSKVQIPLSMNLK</sequence>
<organism evidence="1 2">
    <name type="scientific">Chryseobacterium ginsengisoli</name>
    <dbReference type="NCBI Taxonomy" id="363853"/>
    <lineage>
        <taxon>Bacteria</taxon>
        <taxon>Pseudomonadati</taxon>
        <taxon>Bacteroidota</taxon>
        <taxon>Flavobacteriia</taxon>
        <taxon>Flavobacteriales</taxon>
        <taxon>Weeksellaceae</taxon>
        <taxon>Chryseobacterium group</taxon>
        <taxon>Chryseobacterium</taxon>
    </lineage>
</organism>
<protein>
    <recommendedName>
        <fullName evidence="3">TonB C-terminal domain-containing protein</fullName>
    </recommendedName>
</protein>
<dbReference type="Proteomes" id="UP001500353">
    <property type="component" value="Unassembled WGS sequence"/>
</dbReference>
<dbReference type="SUPFAM" id="SSF74653">
    <property type="entry name" value="TolA/TonB C-terminal domain"/>
    <property type="match status" value="1"/>
</dbReference>
<keyword evidence="2" id="KW-1185">Reference proteome</keyword>
<proteinExistence type="predicted"/>
<dbReference type="RefSeq" id="WP_345202800.1">
    <property type="nucleotide sequence ID" value="NZ_BAABHX010000003.1"/>
</dbReference>
<comment type="caution">
    <text evidence="1">The sequence shown here is derived from an EMBL/GenBank/DDBJ whole genome shotgun (WGS) entry which is preliminary data.</text>
</comment>
<gene>
    <name evidence="1" type="ORF">GCM10023210_18500</name>
</gene>
<dbReference type="EMBL" id="BAABHX010000003">
    <property type="protein sequence ID" value="GAA5091294.1"/>
    <property type="molecule type" value="Genomic_DNA"/>
</dbReference>
<reference evidence="2" key="1">
    <citation type="journal article" date="2019" name="Int. J. Syst. Evol. Microbiol.">
        <title>The Global Catalogue of Microorganisms (GCM) 10K type strain sequencing project: providing services to taxonomists for standard genome sequencing and annotation.</title>
        <authorList>
            <consortium name="The Broad Institute Genomics Platform"/>
            <consortium name="The Broad Institute Genome Sequencing Center for Infectious Disease"/>
            <person name="Wu L."/>
            <person name="Ma J."/>
        </authorList>
    </citation>
    <scope>NUCLEOTIDE SEQUENCE [LARGE SCALE GENOMIC DNA]</scope>
    <source>
        <strain evidence="2">JCM 18019</strain>
    </source>
</reference>